<name>A0A084W1F2_ANOSI</name>
<proteinExistence type="predicted"/>
<accession>A0A084W1F2</accession>
<organism evidence="1">
    <name type="scientific">Anopheles sinensis</name>
    <name type="common">Mosquito</name>
    <dbReference type="NCBI Taxonomy" id="74873"/>
    <lineage>
        <taxon>Eukaryota</taxon>
        <taxon>Metazoa</taxon>
        <taxon>Ecdysozoa</taxon>
        <taxon>Arthropoda</taxon>
        <taxon>Hexapoda</taxon>
        <taxon>Insecta</taxon>
        <taxon>Pterygota</taxon>
        <taxon>Neoptera</taxon>
        <taxon>Endopterygota</taxon>
        <taxon>Diptera</taxon>
        <taxon>Nematocera</taxon>
        <taxon>Culicoidea</taxon>
        <taxon>Culicidae</taxon>
        <taxon>Anophelinae</taxon>
        <taxon>Anopheles</taxon>
    </lineage>
</organism>
<dbReference type="GO" id="GO:0016740">
    <property type="term" value="F:transferase activity"/>
    <property type="evidence" value="ECO:0007669"/>
    <property type="project" value="UniProtKB-KW"/>
</dbReference>
<protein>
    <submittedName>
        <fullName evidence="1 2">Peptidase C45 acyl-coenzyme A:6-aminopenicillanic acid acyl-transferase</fullName>
    </submittedName>
</protein>
<evidence type="ECO:0000313" key="3">
    <source>
        <dbReference type="Proteomes" id="UP000030765"/>
    </source>
</evidence>
<keyword evidence="1" id="KW-0808">Transferase</keyword>
<reference evidence="2" key="2">
    <citation type="submission" date="2020-05" db="UniProtKB">
        <authorList>
            <consortium name="EnsemblMetazoa"/>
        </authorList>
    </citation>
    <scope>IDENTIFICATION</scope>
</reference>
<dbReference type="EnsemblMetazoa" id="ASIC011877-RA">
    <property type="protein sequence ID" value="ASIC011877-PA"/>
    <property type="gene ID" value="ASIC011877"/>
</dbReference>
<reference evidence="1 3" key="1">
    <citation type="journal article" date="2014" name="BMC Genomics">
        <title>Genome sequence of Anopheles sinensis provides insight into genetics basis of mosquito competence for malaria parasites.</title>
        <authorList>
            <person name="Zhou D."/>
            <person name="Zhang D."/>
            <person name="Ding G."/>
            <person name="Shi L."/>
            <person name="Hou Q."/>
            <person name="Ye Y."/>
            <person name="Xu Y."/>
            <person name="Zhou H."/>
            <person name="Xiong C."/>
            <person name="Li S."/>
            <person name="Yu J."/>
            <person name="Hong S."/>
            <person name="Yu X."/>
            <person name="Zou P."/>
            <person name="Chen C."/>
            <person name="Chang X."/>
            <person name="Wang W."/>
            <person name="Lv Y."/>
            <person name="Sun Y."/>
            <person name="Ma L."/>
            <person name="Shen B."/>
            <person name="Zhu C."/>
        </authorList>
    </citation>
    <scope>NUCLEOTIDE SEQUENCE [LARGE SCALE GENOMIC DNA]</scope>
</reference>
<dbReference type="EMBL" id="KE525267">
    <property type="protein sequence ID" value="KFB44046.1"/>
    <property type="molecule type" value="Genomic_DNA"/>
</dbReference>
<dbReference type="AlphaFoldDB" id="A0A084W1F2"/>
<gene>
    <name evidence="1" type="ORF">ZHAS_00011877</name>
</gene>
<dbReference type="Proteomes" id="UP000030765">
    <property type="component" value="Unassembled WGS sequence"/>
</dbReference>
<evidence type="ECO:0000313" key="1">
    <source>
        <dbReference type="EMBL" id="KFB44046.1"/>
    </source>
</evidence>
<evidence type="ECO:0000313" key="2">
    <source>
        <dbReference type="EnsemblMetazoa" id="ASIC011877-PA"/>
    </source>
</evidence>
<dbReference type="VEuPathDB" id="VectorBase:ASIC011877"/>
<sequence length="86" mass="9341">MHDFAFPGWTTLAQLVEATASRCLCFIGVDGKLLEIEIFPGGTKDRTPSAAPLPVEMLYCWDLENDSQSRPNAWVVSSVVAVLASV</sequence>
<keyword evidence="3" id="KW-1185">Reference proteome</keyword>
<dbReference type="EMBL" id="ATLV01019327">
    <property type="status" value="NOT_ANNOTATED_CDS"/>
    <property type="molecule type" value="Genomic_DNA"/>
</dbReference>